<name>A0ABT3Y5G0_9FLAO</name>
<protein>
    <submittedName>
        <fullName evidence="1">Energy transducer TonB</fullName>
    </submittedName>
</protein>
<evidence type="ECO:0000313" key="2">
    <source>
        <dbReference type="Proteomes" id="UP001070176"/>
    </source>
</evidence>
<gene>
    <name evidence="1" type="ORF">OEA66_13670</name>
</gene>
<keyword evidence="2" id="KW-1185">Reference proteome</keyword>
<accession>A0ABT3Y5G0</accession>
<dbReference type="EMBL" id="JAOVZV010000015">
    <property type="protein sequence ID" value="MCX8533396.1"/>
    <property type="molecule type" value="Genomic_DNA"/>
</dbReference>
<comment type="caution">
    <text evidence="1">The sequence shown here is derived from an EMBL/GenBank/DDBJ whole genome shotgun (WGS) entry which is preliminary data.</text>
</comment>
<evidence type="ECO:0000313" key="1">
    <source>
        <dbReference type="EMBL" id="MCX8533396.1"/>
    </source>
</evidence>
<dbReference type="Proteomes" id="UP001070176">
    <property type="component" value="Unassembled WGS sequence"/>
</dbReference>
<organism evidence="1 2">
    <name type="scientific">Chryseobacterium luquanense</name>
    <dbReference type="NCBI Taxonomy" id="2983766"/>
    <lineage>
        <taxon>Bacteria</taxon>
        <taxon>Pseudomonadati</taxon>
        <taxon>Bacteroidota</taxon>
        <taxon>Flavobacteriia</taxon>
        <taxon>Flavobacteriales</taxon>
        <taxon>Weeksellaceae</taxon>
        <taxon>Chryseobacterium group</taxon>
        <taxon>Chryseobacterium</taxon>
    </lineage>
</organism>
<dbReference type="RefSeq" id="WP_267281892.1">
    <property type="nucleotide sequence ID" value="NZ_JAOVZV010000015.1"/>
</dbReference>
<dbReference type="SUPFAM" id="SSF74653">
    <property type="entry name" value="TolA/TonB C-terminal domain"/>
    <property type="match status" value="1"/>
</dbReference>
<proteinExistence type="predicted"/>
<sequence>MKKLFIFIILMSCGKIFSQEESLSKSEKVHKIYDTPHLKEMYSFRQKFSEVFDMDKVNGKGTVKSEVTFIVTSEGKITNIKTTGTNVSMNNETERAINEMNKFELIPKKLNGKPIDSTYRLPVEITFVKD</sequence>
<dbReference type="Gene3D" id="3.30.1150.10">
    <property type="match status" value="1"/>
</dbReference>
<reference evidence="1" key="1">
    <citation type="submission" date="2022-10" db="EMBL/GenBank/DDBJ databases">
        <title>Chryseobacterium sp. nov., a novel bacterial species.</title>
        <authorList>
            <person name="Cao Y."/>
        </authorList>
    </citation>
    <scope>NUCLEOTIDE SEQUENCE</scope>
    <source>
        <strain evidence="1">KC 927</strain>
    </source>
</reference>